<accession>A0A1Y0B2U3</accession>
<organism evidence="1">
    <name type="scientific">Utricularia reniformis</name>
    <dbReference type="NCBI Taxonomy" id="192314"/>
    <lineage>
        <taxon>Eukaryota</taxon>
        <taxon>Viridiplantae</taxon>
        <taxon>Streptophyta</taxon>
        <taxon>Embryophyta</taxon>
        <taxon>Tracheophyta</taxon>
        <taxon>Spermatophyta</taxon>
        <taxon>Magnoliopsida</taxon>
        <taxon>eudicotyledons</taxon>
        <taxon>Gunneridae</taxon>
        <taxon>Pentapetalae</taxon>
        <taxon>asterids</taxon>
        <taxon>lamiids</taxon>
        <taxon>Lamiales</taxon>
        <taxon>Lentibulariaceae</taxon>
        <taxon>Utricularia</taxon>
    </lineage>
</organism>
<geneLocation type="mitochondrion" evidence="1"/>
<evidence type="ECO:0000313" key="1">
    <source>
        <dbReference type="EMBL" id="ART31708.1"/>
    </source>
</evidence>
<sequence>MPTPKPLLYSTTNSGVSSHGGRSFISTKIIFFPGYEKLRDRIGIGVGRTFRLAWK</sequence>
<proteinExistence type="predicted"/>
<dbReference type="AlphaFoldDB" id="A0A1Y0B2U3"/>
<protein>
    <submittedName>
        <fullName evidence="1">Uncharacterized protein</fullName>
    </submittedName>
</protein>
<name>A0A1Y0B2U3_9LAMI</name>
<gene>
    <name evidence="1" type="ORF">AEK19_MT1518</name>
</gene>
<reference evidence="1" key="1">
    <citation type="submission" date="2017-03" db="EMBL/GenBank/DDBJ databases">
        <title>The mitochondrial genome of the carnivorous plant Utricularia reniformis (Lentibulariaceae): structure, comparative analysis and evolutionary landmarks.</title>
        <authorList>
            <person name="Silva S.R."/>
            <person name="Alvarenga D.O."/>
            <person name="Michael T.P."/>
            <person name="Miranda V.F.O."/>
            <person name="Varani A.M."/>
        </authorList>
    </citation>
    <scope>NUCLEOTIDE SEQUENCE</scope>
</reference>
<keyword evidence="1" id="KW-0496">Mitochondrion</keyword>
<dbReference type="EMBL" id="KY774314">
    <property type="protein sequence ID" value="ART31708.1"/>
    <property type="molecule type" value="Genomic_DNA"/>
</dbReference>